<dbReference type="EMBL" id="OU015584">
    <property type="protein sequence ID" value="CAG5076295.1"/>
    <property type="molecule type" value="Genomic_DNA"/>
</dbReference>
<organism evidence="12 13">
    <name type="scientific">Parvicella tangerina</name>
    <dbReference type="NCBI Taxonomy" id="2829795"/>
    <lineage>
        <taxon>Bacteria</taxon>
        <taxon>Pseudomonadati</taxon>
        <taxon>Bacteroidota</taxon>
        <taxon>Flavobacteriia</taxon>
        <taxon>Flavobacteriales</taxon>
        <taxon>Parvicellaceae</taxon>
        <taxon>Parvicella</taxon>
    </lineage>
</organism>
<evidence type="ECO:0000256" key="3">
    <source>
        <dbReference type="ARBA" id="ARBA00022679"/>
    </source>
</evidence>
<feature type="domain" description="Aspartate/glutamate/uridylate kinase" evidence="11">
    <location>
        <begin position="2"/>
        <end position="281"/>
    </location>
</feature>
<evidence type="ECO:0000256" key="8">
    <source>
        <dbReference type="PIRSR" id="PIRSR000726-1"/>
    </source>
</evidence>
<dbReference type="EC" id="2.7.2.4" evidence="9"/>
<evidence type="ECO:0000313" key="12">
    <source>
        <dbReference type="EMBL" id="CAG5076295.1"/>
    </source>
</evidence>
<keyword evidence="4 8" id="KW-0547">Nucleotide-binding</keyword>
<dbReference type="PANTHER" id="PTHR21499">
    <property type="entry name" value="ASPARTATE KINASE"/>
    <property type="match status" value="1"/>
</dbReference>
<dbReference type="GO" id="GO:0005829">
    <property type="term" value="C:cytosol"/>
    <property type="evidence" value="ECO:0007669"/>
    <property type="project" value="TreeGrafter"/>
</dbReference>
<evidence type="ECO:0000313" key="13">
    <source>
        <dbReference type="Proteomes" id="UP000683507"/>
    </source>
</evidence>
<feature type="binding site" evidence="8">
    <location>
        <begin position="5"/>
        <end position="8"/>
    </location>
    <ligand>
        <name>ATP</name>
        <dbReference type="ChEBI" id="CHEBI:30616"/>
    </ligand>
</feature>
<evidence type="ECO:0000256" key="2">
    <source>
        <dbReference type="ARBA" id="ARBA00010122"/>
    </source>
</evidence>
<dbReference type="RefSeq" id="WP_258540296.1">
    <property type="nucleotide sequence ID" value="NZ_OU015584.1"/>
</dbReference>
<evidence type="ECO:0000256" key="6">
    <source>
        <dbReference type="ARBA" id="ARBA00022840"/>
    </source>
</evidence>
<keyword evidence="5 9" id="KW-0418">Kinase</keyword>
<dbReference type="PANTHER" id="PTHR21499:SF59">
    <property type="entry name" value="ASPARTOKINASE"/>
    <property type="match status" value="1"/>
</dbReference>
<keyword evidence="10" id="KW-0028">Amino-acid biosynthesis</keyword>
<dbReference type="Gene3D" id="3.40.1160.10">
    <property type="entry name" value="Acetylglutamate kinase-like"/>
    <property type="match status" value="1"/>
</dbReference>
<evidence type="ECO:0000256" key="1">
    <source>
        <dbReference type="ARBA" id="ARBA00004766"/>
    </source>
</evidence>
<dbReference type="Gene3D" id="1.20.120.1320">
    <property type="entry name" value="Aspartokinase, catalytic domain"/>
    <property type="match status" value="1"/>
</dbReference>
<feature type="binding site" evidence="8">
    <location>
        <position position="119"/>
    </location>
    <ligand>
        <name>substrate</name>
    </ligand>
</feature>
<evidence type="ECO:0000256" key="5">
    <source>
        <dbReference type="ARBA" id="ARBA00022777"/>
    </source>
</evidence>
<dbReference type="SUPFAM" id="SSF55021">
    <property type="entry name" value="ACT-like"/>
    <property type="match status" value="1"/>
</dbReference>
<evidence type="ECO:0000256" key="10">
    <source>
        <dbReference type="RuleBase" id="RU004249"/>
    </source>
</evidence>
<dbReference type="InterPro" id="IPR036393">
    <property type="entry name" value="AceGlu_kinase-like_sf"/>
</dbReference>
<comment type="pathway">
    <text evidence="10">Amino-acid biosynthesis; L-threonine biosynthesis; L-threonine from L-aspartate: step 1/5.</text>
</comment>
<dbReference type="InterPro" id="IPR045865">
    <property type="entry name" value="ACT-like_dom_sf"/>
</dbReference>
<dbReference type="InterPro" id="IPR005260">
    <property type="entry name" value="Asp_kin_monofn"/>
</dbReference>
<dbReference type="GO" id="GO:0005524">
    <property type="term" value="F:ATP binding"/>
    <property type="evidence" value="ECO:0007669"/>
    <property type="project" value="UniProtKB-KW"/>
</dbReference>
<gene>
    <name evidence="12" type="primary">lysC_1</name>
    <name evidence="12" type="ORF">CRYO30217_00051</name>
</gene>
<accession>A0A916JJK2</accession>
<dbReference type="GO" id="GO:0009090">
    <property type="term" value="P:homoserine biosynthetic process"/>
    <property type="evidence" value="ECO:0007669"/>
    <property type="project" value="TreeGrafter"/>
</dbReference>
<dbReference type="InterPro" id="IPR042199">
    <property type="entry name" value="AsparK_Bifunc_asparK/hSer_DH"/>
</dbReference>
<dbReference type="InterPro" id="IPR001341">
    <property type="entry name" value="Asp_kinase"/>
</dbReference>
<evidence type="ECO:0000256" key="4">
    <source>
        <dbReference type="ARBA" id="ARBA00022741"/>
    </source>
</evidence>
<dbReference type="SUPFAM" id="SSF53633">
    <property type="entry name" value="Carbamate kinase-like"/>
    <property type="match status" value="1"/>
</dbReference>
<evidence type="ECO:0000259" key="11">
    <source>
        <dbReference type="Pfam" id="PF00696"/>
    </source>
</evidence>
<proteinExistence type="inferred from homology"/>
<dbReference type="GO" id="GO:0004072">
    <property type="term" value="F:aspartate kinase activity"/>
    <property type="evidence" value="ECO:0007669"/>
    <property type="project" value="UniProtKB-EC"/>
</dbReference>
<feature type="binding site" evidence="8">
    <location>
        <position position="42"/>
    </location>
    <ligand>
        <name>substrate</name>
    </ligand>
</feature>
<evidence type="ECO:0000256" key="9">
    <source>
        <dbReference type="RuleBase" id="RU003448"/>
    </source>
</evidence>
<dbReference type="NCBIfam" id="TIGR00657">
    <property type="entry name" value="asp_kinases"/>
    <property type="match status" value="1"/>
</dbReference>
<comment type="similarity">
    <text evidence="2 9">Belongs to the aspartokinase family.</text>
</comment>
<dbReference type="Pfam" id="PF00696">
    <property type="entry name" value="AA_kinase"/>
    <property type="match status" value="1"/>
</dbReference>
<dbReference type="KEGG" id="ptan:CRYO30217_00051"/>
<sequence length="420" mass="47810">MKVFKFGGASVKNAEAVENVRRIISNTSDDLMVVISAMGKMTNAFEELVGRYSKGEVTGQQLDKIRAYHDEIVHDLKLQEDEFFMSLYERLFEKLLGKLSEEPSANYDYEYDQVVSFGELISTTIISGFLNAQGVENEWIDARKIIRTDDTYREGKVDWELTAALFKSKTGALYQAQGRTICITQGFLGHTDTGQTTTLGREGSDYSAGIAAWCLDAESVTIWKDVPGMLNADPKFFNNTERLPKISFREAIELSYYGASVIHPKTIKPLQNKDIPLYVKSFVDPNADGTEIQRDITSDHLIPSYIFKNDQTLISISPRDFSFIVEGNLRDIFDALHQSKTKVNLMQNSAISFSICVNEDEEKLNLLMNLLGDDYEVRYNTNLQLMTVRHYNEEILQSLKGEKEVLLEQKSRHTTRFVMR</sequence>
<dbReference type="PIRSF" id="PIRSF000726">
    <property type="entry name" value="Asp_kin"/>
    <property type="match status" value="1"/>
</dbReference>
<keyword evidence="13" id="KW-1185">Reference proteome</keyword>
<comment type="pathway">
    <text evidence="1 10">Amino-acid biosynthesis; L-lysine biosynthesis via DAP pathway; (S)-tetrahydrodipicolinate from L-aspartate: step 1/4.</text>
</comment>
<protein>
    <recommendedName>
        <fullName evidence="9">Aspartokinase</fullName>
        <ecNumber evidence="9">2.7.2.4</ecNumber>
    </recommendedName>
</protein>
<comment type="pathway">
    <text evidence="10">Amino-acid biosynthesis; L-methionine biosynthesis via de novo pathway; L-homoserine from L-aspartate: step 1/3.</text>
</comment>
<name>A0A916JJK2_9FLAO</name>
<dbReference type="Proteomes" id="UP000683507">
    <property type="component" value="Chromosome"/>
</dbReference>
<reference evidence="12" key="1">
    <citation type="submission" date="2021-04" db="EMBL/GenBank/DDBJ databases">
        <authorList>
            <person name="Rodrigo-Torres L."/>
            <person name="Arahal R. D."/>
            <person name="Lucena T."/>
        </authorList>
    </citation>
    <scope>NUCLEOTIDE SEQUENCE</scope>
    <source>
        <strain evidence="12">AS29M-1</strain>
    </source>
</reference>
<evidence type="ECO:0000256" key="7">
    <source>
        <dbReference type="ARBA" id="ARBA00047872"/>
    </source>
</evidence>
<comment type="catalytic activity">
    <reaction evidence="7 9">
        <text>L-aspartate + ATP = 4-phospho-L-aspartate + ADP</text>
        <dbReference type="Rhea" id="RHEA:23776"/>
        <dbReference type="ChEBI" id="CHEBI:29991"/>
        <dbReference type="ChEBI" id="CHEBI:30616"/>
        <dbReference type="ChEBI" id="CHEBI:57535"/>
        <dbReference type="ChEBI" id="CHEBI:456216"/>
        <dbReference type="EC" id="2.7.2.4"/>
    </reaction>
</comment>
<dbReference type="AlphaFoldDB" id="A0A916JJK2"/>
<keyword evidence="6 8" id="KW-0067">ATP-binding</keyword>
<keyword evidence="3 9" id="KW-0808">Transferase</keyword>
<dbReference type="InterPro" id="IPR001048">
    <property type="entry name" value="Asp/Glu/Uridylate_kinase"/>
</dbReference>
<dbReference type="GO" id="GO:0009089">
    <property type="term" value="P:lysine biosynthetic process via diaminopimelate"/>
    <property type="evidence" value="ECO:0007669"/>
    <property type="project" value="InterPro"/>
</dbReference>